<dbReference type="Pfam" id="PF01177">
    <property type="entry name" value="Asp_Glu_race"/>
    <property type="match status" value="1"/>
</dbReference>
<sequence>MHVGLITGLGPAATVVYYQRLNQIAADRGCRLELTMVEANIREVLANNLAGRAQEQAEIFAALLHRLRAAGADFASITAIGPLFCWEETRALSPLPLLSAVTPLDLYCAGKGYSQVGLLGTARAMRTKLFDQMARTGVLLPENLEPVGKAYQDMAVGGRCDEATRKLLFDAGREMMEQGAEAVALAGTDLLLAFDGRDPGFPVIDALEVHVAMLADLATGRISLADIRQETGARIS</sequence>
<dbReference type="RefSeq" id="WP_108129108.1">
    <property type="nucleotide sequence ID" value="NZ_QBKP01000007.1"/>
</dbReference>
<dbReference type="GO" id="GO:0047661">
    <property type="term" value="F:amino-acid racemase activity"/>
    <property type="evidence" value="ECO:0007669"/>
    <property type="project" value="InterPro"/>
</dbReference>
<dbReference type="SUPFAM" id="SSF53681">
    <property type="entry name" value="Aspartate/glutamate racemase"/>
    <property type="match status" value="2"/>
</dbReference>
<dbReference type="InterPro" id="IPR015942">
    <property type="entry name" value="Asp/Glu/hydantoin_racemase"/>
</dbReference>
<evidence type="ECO:0000313" key="1">
    <source>
        <dbReference type="EMBL" id="PTX49459.1"/>
    </source>
</evidence>
<organism evidence="1 2">
    <name type="scientific">Gemmobacter caeni</name>
    <dbReference type="NCBI Taxonomy" id="589035"/>
    <lineage>
        <taxon>Bacteria</taxon>
        <taxon>Pseudomonadati</taxon>
        <taxon>Pseudomonadota</taxon>
        <taxon>Alphaproteobacteria</taxon>
        <taxon>Rhodobacterales</taxon>
        <taxon>Paracoccaceae</taxon>
        <taxon>Gemmobacter</taxon>
    </lineage>
</organism>
<dbReference type="Gene3D" id="3.40.50.1860">
    <property type="match status" value="2"/>
</dbReference>
<keyword evidence="2" id="KW-1185">Reference proteome</keyword>
<evidence type="ECO:0000313" key="2">
    <source>
        <dbReference type="Proteomes" id="UP000244224"/>
    </source>
</evidence>
<protein>
    <submittedName>
        <fullName evidence="1">Aspartate racemase</fullName>
    </submittedName>
</protein>
<name>A0A2T6B042_9RHOB</name>
<reference evidence="1 2" key="1">
    <citation type="submission" date="2018-04" db="EMBL/GenBank/DDBJ databases">
        <title>Genomic Encyclopedia of Archaeal and Bacterial Type Strains, Phase II (KMG-II): from individual species to whole genera.</title>
        <authorList>
            <person name="Goeker M."/>
        </authorList>
    </citation>
    <scope>NUCLEOTIDE SEQUENCE [LARGE SCALE GENOMIC DNA]</scope>
    <source>
        <strain evidence="1 2">DSM 21823</strain>
    </source>
</reference>
<dbReference type="InterPro" id="IPR001920">
    <property type="entry name" value="Asp/Glu_race"/>
</dbReference>
<dbReference type="OrthoDB" id="9803739at2"/>
<gene>
    <name evidence="1" type="ORF">C8N34_107106</name>
</gene>
<dbReference type="EMBL" id="QBKP01000007">
    <property type="protein sequence ID" value="PTX49459.1"/>
    <property type="molecule type" value="Genomic_DNA"/>
</dbReference>
<comment type="caution">
    <text evidence="1">The sequence shown here is derived from an EMBL/GenBank/DDBJ whole genome shotgun (WGS) entry which is preliminary data.</text>
</comment>
<dbReference type="Proteomes" id="UP000244224">
    <property type="component" value="Unassembled WGS sequence"/>
</dbReference>
<dbReference type="AlphaFoldDB" id="A0A2T6B042"/>
<proteinExistence type="predicted"/>
<accession>A0A2T6B042</accession>